<proteinExistence type="predicted"/>
<dbReference type="GO" id="GO:0007399">
    <property type="term" value="P:nervous system development"/>
    <property type="evidence" value="ECO:0007669"/>
    <property type="project" value="TreeGrafter"/>
</dbReference>
<dbReference type="InterPro" id="IPR043989">
    <property type="entry name" value="CCZ1/INTU/HSP4_longin_3"/>
</dbReference>
<dbReference type="GO" id="GO:0005929">
    <property type="term" value="C:cilium"/>
    <property type="evidence" value="ECO:0007669"/>
    <property type="project" value="TreeGrafter"/>
</dbReference>
<dbReference type="GO" id="GO:0005737">
    <property type="term" value="C:cytoplasm"/>
    <property type="evidence" value="ECO:0007669"/>
    <property type="project" value="TreeGrafter"/>
</dbReference>
<comment type="caution">
    <text evidence="3">The sequence shown here is derived from an EMBL/GenBank/DDBJ whole genome shotgun (WGS) entry which is preliminary data.</text>
</comment>
<keyword evidence="4" id="KW-1185">Reference proteome</keyword>
<dbReference type="EMBL" id="CARXXK010000005">
    <property type="protein sequence ID" value="CAI6369275.1"/>
    <property type="molecule type" value="Genomic_DNA"/>
</dbReference>
<name>A0AAV0XLD8_9HEMI</name>
<feature type="region of interest" description="Disordered" evidence="1">
    <location>
        <begin position="38"/>
        <end position="59"/>
    </location>
</feature>
<dbReference type="GO" id="GO:0016192">
    <property type="term" value="P:vesicle-mediated transport"/>
    <property type="evidence" value="ECO:0007669"/>
    <property type="project" value="InterPro"/>
</dbReference>
<protein>
    <recommendedName>
        <fullName evidence="2">CCZ1/INTU/HPS4 third Longin domain-containing protein</fullName>
    </recommendedName>
</protein>
<organism evidence="3 4">
    <name type="scientific">Macrosiphum euphorbiae</name>
    <name type="common">potato aphid</name>
    <dbReference type="NCBI Taxonomy" id="13131"/>
    <lineage>
        <taxon>Eukaryota</taxon>
        <taxon>Metazoa</taxon>
        <taxon>Ecdysozoa</taxon>
        <taxon>Arthropoda</taxon>
        <taxon>Hexapoda</taxon>
        <taxon>Insecta</taxon>
        <taxon>Pterygota</taxon>
        <taxon>Neoptera</taxon>
        <taxon>Paraneoptera</taxon>
        <taxon>Hemiptera</taxon>
        <taxon>Sternorrhyncha</taxon>
        <taxon>Aphidomorpha</taxon>
        <taxon>Aphidoidea</taxon>
        <taxon>Aphididae</taxon>
        <taxon>Macrosiphini</taxon>
        <taxon>Macrosiphum</taxon>
    </lineage>
</organism>
<dbReference type="AlphaFoldDB" id="A0AAV0XLD8"/>
<evidence type="ECO:0000313" key="4">
    <source>
        <dbReference type="Proteomes" id="UP001160148"/>
    </source>
</evidence>
<dbReference type="Pfam" id="PF19033">
    <property type="entry name" value="Intu_longin_3"/>
    <property type="match status" value="1"/>
</dbReference>
<accession>A0AAV0XLD8</accession>
<evidence type="ECO:0000256" key="1">
    <source>
        <dbReference type="SAM" id="MobiDB-lite"/>
    </source>
</evidence>
<dbReference type="GO" id="GO:0060271">
    <property type="term" value="P:cilium assembly"/>
    <property type="evidence" value="ECO:0007669"/>
    <property type="project" value="InterPro"/>
</dbReference>
<dbReference type="InterPro" id="IPR039151">
    <property type="entry name" value="INTU"/>
</dbReference>
<reference evidence="3 4" key="1">
    <citation type="submission" date="2023-01" db="EMBL/GenBank/DDBJ databases">
        <authorList>
            <person name="Whitehead M."/>
        </authorList>
    </citation>
    <scope>NUCLEOTIDE SEQUENCE [LARGE SCALE GENOMIC DNA]</scope>
</reference>
<gene>
    <name evidence="3" type="ORF">MEUPH1_LOCUS23533</name>
</gene>
<dbReference type="PANTHER" id="PTHR21082:SF4">
    <property type="entry name" value="PROTEIN INTURNED"/>
    <property type="match status" value="1"/>
</dbReference>
<evidence type="ECO:0000259" key="2">
    <source>
        <dbReference type="Pfam" id="PF19033"/>
    </source>
</evidence>
<dbReference type="GO" id="GO:0001736">
    <property type="term" value="P:establishment of planar polarity"/>
    <property type="evidence" value="ECO:0007669"/>
    <property type="project" value="InterPro"/>
</dbReference>
<dbReference type="PANTHER" id="PTHR21082">
    <property type="entry name" value="PROTEIN INTURNED"/>
    <property type="match status" value="1"/>
</dbReference>
<sequence>MLANNKQSSFQLKKPEIISILKHKNDITSNSQILNDSRQLDSCSETSLTSSGAPSTEDSMYVQGPVFGCRAERMMKASSIEWSDNSEDEYTVSDGSRSVDMTDVIKNLPDENEINEIGVLFQIPTPNTDSPKKSSMITFWVMGRLFKEPNKRELYVCYEEGIPQNMVEIAFKLGTNYATG</sequence>
<evidence type="ECO:0000313" key="3">
    <source>
        <dbReference type="EMBL" id="CAI6369275.1"/>
    </source>
</evidence>
<dbReference type="Proteomes" id="UP001160148">
    <property type="component" value="Unassembled WGS sequence"/>
</dbReference>
<feature type="domain" description="CCZ1/INTU/HPS4 third Longin" evidence="2">
    <location>
        <begin position="100"/>
        <end position="173"/>
    </location>
</feature>
<feature type="compositionally biased region" description="Polar residues" evidence="1">
    <location>
        <begin position="38"/>
        <end position="58"/>
    </location>
</feature>